<dbReference type="SUPFAM" id="SSF50475">
    <property type="entry name" value="FMN-binding split barrel"/>
    <property type="match status" value="1"/>
</dbReference>
<dbReference type="Pfam" id="PF04299">
    <property type="entry name" value="FMN_bind_2"/>
    <property type="match status" value="1"/>
</dbReference>
<dbReference type="InterPro" id="IPR012349">
    <property type="entry name" value="Split_barrel_FMN-bd"/>
</dbReference>
<organism evidence="1 2">
    <name type="scientific">Neptunicoccus cionae</name>
    <dbReference type="NCBI Taxonomy" id="2035344"/>
    <lineage>
        <taxon>Bacteria</taxon>
        <taxon>Pseudomonadati</taxon>
        <taxon>Pseudomonadota</taxon>
        <taxon>Alphaproteobacteria</taxon>
        <taxon>Rhodobacterales</taxon>
        <taxon>Paracoccaceae</taxon>
        <taxon>Neptunicoccus</taxon>
    </lineage>
</organism>
<dbReference type="Proteomes" id="UP000628017">
    <property type="component" value="Unassembled WGS sequence"/>
</dbReference>
<protein>
    <submittedName>
        <fullName evidence="1">Transcriptional regulator</fullName>
    </submittedName>
</protein>
<dbReference type="AlphaFoldDB" id="A0A916QXT4"/>
<dbReference type="PANTHER" id="PTHR35802:SF1">
    <property type="entry name" value="PROTEASE SYNTHASE AND SPORULATION PROTEIN PAI 2"/>
    <property type="match status" value="1"/>
</dbReference>
<dbReference type="InterPro" id="IPR007396">
    <property type="entry name" value="TR_PAI2-type"/>
</dbReference>
<sequence length="207" mass="22630">MHPNPAFRKADQDANLAFARQRSFGALAVNGPDGPLLAHIPFQLSEDGTRLEAHLVRSNPVWRLLQEGSQQAVIAVGGADSYISSDWYGIDDQVPTWNYVAVHLRGTLRALPQEELEGILRRLSAAMEMRLAPKPVWTMDKMGEGIAERMMRMIAPVAMDVTRVDGTWKLGQNKPEDVRVAAAGQVADHGLGQEIGALAGLMKEPPC</sequence>
<accession>A0A916QXT4</accession>
<dbReference type="PIRSF" id="PIRSF010372">
    <property type="entry name" value="PaiB"/>
    <property type="match status" value="1"/>
</dbReference>
<dbReference type="PANTHER" id="PTHR35802">
    <property type="entry name" value="PROTEASE SYNTHASE AND SPORULATION PROTEIN PAI 2"/>
    <property type="match status" value="1"/>
</dbReference>
<dbReference type="RefSeq" id="WP_188673247.1">
    <property type="nucleotide sequence ID" value="NZ_BMKA01000002.1"/>
</dbReference>
<dbReference type="Gene3D" id="2.30.110.10">
    <property type="entry name" value="Electron Transport, Fmn-binding Protein, Chain A"/>
    <property type="match status" value="1"/>
</dbReference>
<name>A0A916QXT4_9RHOB</name>
<reference evidence="1" key="1">
    <citation type="journal article" date="2014" name="Int. J. Syst. Evol. Microbiol.">
        <title>Complete genome sequence of Corynebacterium casei LMG S-19264T (=DSM 44701T), isolated from a smear-ripened cheese.</title>
        <authorList>
            <consortium name="US DOE Joint Genome Institute (JGI-PGF)"/>
            <person name="Walter F."/>
            <person name="Albersmeier A."/>
            <person name="Kalinowski J."/>
            <person name="Ruckert C."/>
        </authorList>
    </citation>
    <scope>NUCLEOTIDE SEQUENCE</scope>
    <source>
        <strain evidence="1">CGMCC 1.15880</strain>
    </source>
</reference>
<evidence type="ECO:0000313" key="2">
    <source>
        <dbReference type="Proteomes" id="UP000628017"/>
    </source>
</evidence>
<proteinExistence type="predicted"/>
<gene>
    <name evidence="1" type="ORF">GCM10011498_16540</name>
</gene>
<comment type="caution">
    <text evidence="1">The sequence shown here is derived from an EMBL/GenBank/DDBJ whole genome shotgun (WGS) entry which is preliminary data.</text>
</comment>
<dbReference type="EMBL" id="BMKA01000002">
    <property type="protein sequence ID" value="GGA16714.1"/>
    <property type="molecule type" value="Genomic_DNA"/>
</dbReference>
<evidence type="ECO:0000313" key="1">
    <source>
        <dbReference type="EMBL" id="GGA16714.1"/>
    </source>
</evidence>
<keyword evidence="2" id="KW-1185">Reference proteome</keyword>
<reference evidence="1" key="2">
    <citation type="submission" date="2020-09" db="EMBL/GenBank/DDBJ databases">
        <authorList>
            <person name="Sun Q."/>
            <person name="Zhou Y."/>
        </authorList>
    </citation>
    <scope>NUCLEOTIDE SEQUENCE</scope>
    <source>
        <strain evidence="1">CGMCC 1.15880</strain>
    </source>
</reference>